<dbReference type="CDD" id="cd01878">
    <property type="entry name" value="HflX"/>
    <property type="match status" value="1"/>
</dbReference>
<evidence type="ECO:0000256" key="6">
    <source>
        <dbReference type="SAM" id="Coils"/>
    </source>
</evidence>
<dbReference type="PANTHER" id="PTHR10229">
    <property type="entry name" value="GTP-BINDING PROTEIN HFLX"/>
    <property type="match status" value="1"/>
</dbReference>
<feature type="coiled-coil region" evidence="6">
    <location>
        <begin position="157"/>
        <end position="191"/>
    </location>
</feature>
<evidence type="ECO:0000313" key="9">
    <source>
        <dbReference type="Proteomes" id="UP001057877"/>
    </source>
</evidence>
<dbReference type="InterPro" id="IPR030394">
    <property type="entry name" value="G_HFLX_dom"/>
</dbReference>
<dbReference type="Gene3D" id="3.40.50.11060">
    <property type="entry name" value="GTPase HflX, N-terminal domain"/>
    <property type="match status" value="1"/>
</dbReference>
<dbReference type="Pfam" id="PF01926">
    <property type="entry name" value="MMR_HSR1"/>
    <property type="match status" value="1"/>
</dbReference>
<dbReference type="PANTHER" id="PTHR10229:SF4">
    <property type="entry name" value="GTPASE HFLX"/>
    <property type="match status" value="1"/>
</dbReference>
<dbReference type="NCBIfam" id="TIGR03156">
    <property type="entry name" value="GTP_HflX"/>
    <property type="match status" value="1"/>
</dbReference>
<evidence type="ECO:0000256" key="2">
    <source>
        <dbReference type="ARBA" id="ARBA00022741"/>
    </source>
</evidence>
<keyword evidence="1" id="KW-0479">Metal-binding</keyword>
<keyword evidence="6" id="KW-0175">Coiled coil</keyword>
<dbReference type="Proteomes" id="UP001057877">
    <property type="component" value="Chromosome"/>
</dbReference>
<dbReference type="Pfam" id="PF13167">
    <property type="entry name" value="GTP-bdg_N"/>
    <property type="match status" value="1"/>
</dbReference>
<dbReference type="InterPro" id="IPR027417">
    <property type="entry name" value="P-loop_NTPase"/>
</dbReference>
<dbReference type="RefSeq" id="WP_258386708.1">
    <property type="nucleotide sequence ID" value="NZ_CP091430.1"/>
</dbReference>
<comment type="function">
    <text evidence="5">GTPase that associates with the 50S ribosomal subunit and may have a role during protein synthesis or ribosome biogenesis.</text>
</comment>
<evidence type="ECO:0000256" key="3">
    <source>
        <dbReference type="ARBA" id="ARBA00022842"/>
    </source>
</evidence>
<dbReference type="InterPro" id="IPR016496">
    <property type="entry name" value="GTPase_HflX"/>
</dbReference>
<organism evidence="8 9">
    <name type="scientific">Paenibacillus spongiae</name>
    <dbReference type="NCBI Taxonomy" id="2909671"/>
    <lineage>
        <taxon>Bacteria</taxon>
        <taxon>Bacillati</taxon>
        <taxon>Bacillota</taxon>
        <taxon>Bacilli</taxon>
        <taxon>Bacillales</taxon>
        <taxon>Paenibacillaceae</taxon>
        <taxon>Paenibacillus</taxon>
    </lineage>
</organism>
<dbReference type="PRINTS" id="PR00326">
    <property type="entry name" value="GTP1OBG"/>
</dbReference>
<evidence type="ECO:0000259" key="7">
    <source>
        <dbReference type="PROSITE" id="PS51705"/>
    </source>
</evidence>
<dbReference type="Gene3D" id="6.10.250.2860">
    <property type="match status" value="1"/>
</dbReference>
<evidence type="ECO:0000256" key="1">
    <source>
        <dbReference type="ARBA" id="ARBA00022723"/>
    </source>
</evidence>
<dbReference type="EMBL" id="CP091430">
    <property type="protein sequence ID" value="UVI30643.1"/>
    <property type="molecule type" value="Genomic_DNA"/>
</dbReference>
<evidence type="ECO:0000256" key="5">
    <source>
        <dbReference type="HAMAP-Rule" id="MF_00900"/>
    </source>
</evidence>
<dbReference type="SUPFAM" id="SSF52540">
    <property type="entry name" value="P-loop containing nucleoside triphosphate hydrolases"/>
    <property type="match status" value="1"/>
</dbReference>
<dbReference type="PROSITE" id="PS51705">
    <property type="entry name" value="G_HFLX"/>
    <property type="match status" value="1"/>
</dbReference>
<dbReference type="InterPro" id="IPR006073">
    <property type="entry name" value="GTP-bd"/>
</dbReference>
<comment type="subunit">
    <text evidence="5">Monomer. Associates with the 50S ribosomal subunit.</text>
</comment>
<protein>
    <recommendedName>
        <fullName evidence="5">GTPase HflX</fullName>
    </recommendedName>
    <alternativeName>
        <fullName evidence="5">GTP-binding protein HflX</fullName>
    </alternativeName>
</protein>
<dbReference type="HAMAP" id="MF_00900">
    <property type="entry name" value="GTPase_HflX"/>
    <property type="match status" value="1"/>
</dbReference>
<keyword evidence="3" id="KW-0460">Magnesium</keyword>
<proteinExistence type="inferred from homology"/>
<keyword evidence="2 5" id="KW-0547">Nucleotide-binding</keyword>
<dbReference type="InterPro" id="IPR042108">
    <property type="entry name" value="GTPase_HflX_N_sf"/>
</dbReference>
<dbReference type="PIRSF" id="PIRSF006809">
    <property type="entry name" value="GTP-binding_hflX_prd"/>
    <property type="match status" value="1"/>
</dbReference>
<dbReference type="InterPro" id="IPR025121">
    <property type="entry name" value="GTPase_HflX_N"/>
</dbReference>
<dbReference type="Pfam" id="PF16360">
    <property type="entry name" value="GTP-bdg_M"/>
    <property type="match status" value="1"/>
</dbReference>
<dbReference type="InterPro" id="IPR032305">
    <property type="entry name" value="GTP-bd_M"/>
</dbReference>
<evidence type="ECO:0000313" key="8">
    <source>
        <dbReference type="EMBL" id="UVI30643.1"/>
    </source>
</evidence>
<keyword evidence="5" id="KW-0963">Cytoplasm</keyword>
<comment type="similarity">
    <text evidence="5">Belongs to the TRAFAC class OBG-HflX-like GTPase superfamily. HflX GTPase family.</text>
</comment>
<dbReference type="Gene3D" id="3.40.50.300">
    <property type="entry name" value="P-loop containing nucleotide triphosphate hydrolases"/>
    <property type="match status" value="1"/>
</dbReference>
<evidence type="ECO:0000256" key="4">
    <source>
        <dbReference type="ARBA" id="ARBA00023134"/>
    </source>
</evidence>
<keyword evidence="9" id="KW-1185">Reference proteome</keyword>
<sequence>MEQPNNKAVIVGVNLQDRPDFAYSMEELRNLADACGIEVSGELSQKAAKINSSHYLGTGKIGELSALVEGVDASTVIFNDELSPSQIRNLESALQKKVIDRTILILDIFAERARTREAQLQVEIAQLQYMLPRLVGLRESLGRQGGGSGMKNKGTGETKLELDRRRIEERISALQTELEKLVGQRQVQRRQRQKTGVPIVCLVGYTNAGKSSVMNAILNRYMPASNKQVLAKDMLFATLETSVRSIELPDNKSFLLTDTVGFVSKLPHYLVKAFRSTLEEVTEADLLIQVVDYSNPEYERLIEVTNTTLKELGADHIPMIYAYNKADLTGERYPKVEGEEVYLSVKEEAGLDELIELVKDRIFQDYMQCEVTIPFAEGRLVAYFNANANVQETSYEPEGTRLTMECKKADYEKYKHLFAETAEIES</sequence>
<accession>A0ABY5SEE7</accession>
<keyword evidence="4 5" id="KW-0342">GTP-binding</keyword>
<comment type="subcellular location">
    <subcellularLocation>
        <location evidence="5">Cytoplasm</location>
    </subcellularLocation>
    <text evidence="5">May associate with membranes.</text>
</comment>
<reference evidence="8" key="1">
    <citation type="submission" date="2022-01" db="EMBL/GenBank/DDBJ databases">
        <title>Paenibacillus spongiae sp. nov., isolated from marine sponge.</title>
        <authorList>
            <person name="Li Z."/>
            <person name="Zhang M."/>
        </authorList>
    </citation>
    <scope>NUCLEOTIDE SEQUENCE</scope>
    <source>
        <strain evidence="8">PHS-Z3</strain>
    </source>
</reference>
<name>A0ABY5SEE7_9BACL</name>
<feature type="domain" description="Hflx-type G" evidence="7">
    <location>
        <begin position="198"/>
        <end position="366"/>
    </location>
</feature>
<gene>
    <name evidence="5 8" type="primary">hflX</name>
    <name evidence="8" type="ORF">L1F29_01825</name>
</gene>